<evidence type="ECO:0000256" key="1">
    <source>
        <dbReference type="ARBA" id="ARBA00022490"/>
    </source>
</evidence>
<proteinExistence type="predicted"/>
<dbReference type="Pfam" id="PF04377">
    <property type="entry name" value="ATE_C"/>
    <property type="match status" value="1"/>
</dbReference>
<evidence type="ECO:0000313" key="7">
    <source>
        <dbReference type="Proteomes" id="UP000600865"/>
    </source>
</evidence>
<feature type="domain" description="N-end aminoacyl transferase N-terminal" evidence="4">
    <location>
        <begin position="2"/>
        <end position="62"/>
    </location>
</feature>
<dbReference type="NCBIfam" id="NF002346">
    <property type="entry name" value="PRK01305.2-3"/>
    <property type="match status" value="1"/>
</dbReference>
<dbReference type="EMBL" id="BMYV01000001">
    <property type="protein sequence ID" value="GGX59674.1"/>
    <property type="molecule type" value="Genomic_DNA"/>
</dbReference>
<evidence type="ECO:0000259" key="5">
    <source>
        <dbReference type="Pfam" id="PF04377"/>
    </source>
</evidence>
<keyword evidence="1" id="KW-0963">Cytoplasm</keyword>
<organism evidence="6 7">
    <name type="scientific">Litorimonas cladophorae</name>
    <dbReference type="NCBI Taxonomy" id="1220491"/>
    <lineage>
        <taxon>Bacteria</taxon>
        <taxon>Pseudomonadati</taxon>
        <taxon>Pseudomonadota</taxon>
        <taxon>Alphaproteobacteria</taxon>
        <taxon>Maricaulales</taxon>
        <taxon>Robiginitomaculaceae</taxon>
    </lineage>
</organism>
<dbReference type="InterPro" id="IPR007471">
    <property type="entry name" value="N-end_Aminoacyl_Trfase_N"/>
</dbReference>
<dbReference type="InterPro" id="IPR017138">
    <property type="entry name" value="Asp_Glu_LeuTrfase"/>
</dbReference>
<feature type="domain" description="N-end rule aminoacyl transferase C-terminal" evidence="5">
    <location>
        <begin position="82"/>
        <end position="204"/>
    </location>
</feature>
<keyword evidence="7" id="KW-1185">Reference proteome</keyword>
<dbReference type="InterPro" id="IPR016181">
    <property type="entry name" value="Acyl_CoA_acyltransferase"/>
</dbReference>
<dbReference type="GO" id="GO:0008914">
    <property type="term" value="F:leucyl-tRNA--protein transferase activity"/>
    <property type="evidence" value="ECO:0007669"/>
    <property type="project" value="InterPro"/>
</dbReference>
<evidence type="ECO:0000256" key="3">
    <source>
        <dbReference type="ARBA" id="ARBA00023315"/>
    </source>
</evidence>
<evidence type="ECO:0000259" key="4">
    <source>
        <dbReference type="Pfam" id="PF04376"/>
    </source>
</evidence>
<dbReference type="GO" id="GO:0071596">
    <property type="term" value="P:ubiquitin-dependent protein catabolic process via the N-end rule pathway"/>
    <property type="evidence" value="ECO:0007669"/>
    <property type="project" value="InterPro"/>
</dbReference>
<dbReference type="Pfam" id="PF04376">
    <property type="entry name" value="ATE_N"/>
    <property type="match status" value="1"/>
</dbReference>
<dbReference type="GO" id="GO:0005737">
    <property type="term" value="C:cytoplasm"/>
    <property type="evidence" value="ECO:0007669"/>
    <property type="project" value="TreeGrafter"/>
</dbReference>
<evidence type="ECO:0000313" key="6">
    <source>
        <dbReference type="EMBL" id="GGX59674.1"/>
    </source>
</evidence>
<dbReference type="Gene3D" id="3.40.630.30">
    <property type="match status" value="1"/>
</dbReference>
<accession>A0A918NDE4</accession>
<dbReference type="InterPro" id="IPR030700">
    <property type="entry name" value="N-end_Aminoacyl_Trfase"/>
</dbReference>
<dbReference type="PANTHER" id="PTHR21367:SF1">
    <property type="entry name" value="ARGINYL-TRNA--PROTEIN TRANSFERASE 1"/>
    <property type="match status" value="1"/>
</dbReference>
<name>A0A918NDE4_9PROT</name>
<keyword evidence="2 6" id="KW-0808">Transferase</keyword>
<sequence>MERKIFTQLDPLDGPHLNNYLTHAGFRRSQNVIYRPACETCRECRSLRVDARAFTPGKTFRRTLNRNADLKIAIKFAAATDEQFDLLQRYLNHRHADGGMTNMDFERYEMMVEECASETEITEYRTPEGKLIAAMLVDHLTDGMSLVYSFFDPDYSDRSLGNFMVLTHLRMCQEQDMDFLYLGYWVPDSPKMSYKARFRPCQTLTHAGWRTLPSST</sequence>
<protein>
    <submittedName>
        <fullName evidence="6">Arginyl-tRNA--protein transferase</fullName>
    </submittedName>
</protein>
<evidence type="ECO:0000256" key="2">
    <source>
        <dbReference type="ARBA" id="ARBA00022679"/>
    </source>
</evidence>
<keyword evidence="3" id="KW-0012">Acyltransferase</keyword>
<dbReference type="NCBIfam" id="NF002343">
    <property type="entry name" value="PRK01305.1-4"/>
    <property type="match status" value="1"/>
</dbReference>
<dbReference type="AlphaFoldDB" id="A0A918NDE4"/>
<dbReference type="PIRSF" id="PIRSF037208">
    <property type="entry name" value="ATE_pro_prd"/>
    <property type="match status" value="1"/>
</dbReference>
<gene>
    <name evidence="6" type="primary">ate</name>
    <name evidence="6" type="ORF">GCM10011309_06820</name>
</gene>
<comment type="caution">
    <text evidence="6">The sequence shown here is derived from an EMBL/GenBank/DDBJ whole genome shotgun (WGS) entry which is preliminary data.</text>
</comment>
<dbReference type="InterPro" id="IPR007472">
    <property type="entry name" value="N-end_Aminoacyl_Trfase_C"/>
</dbReference>
<dbReference type="GO" id="GO:0004057">
    <property type="term" value="F:arginyl-tRNA--protein transferase activity"/>
    <property type="evidence" value="ECO:0007669"/>
    <property type="project" value="InterPro"/>
</dbReference>
<dbReference type="Proteomes" id="UP000600865">
    <property type="component" value="Unassembled WGS sequence"/>
</dbReference>
<dbReference type="PANTHER" id="PTHR21367">
    <property type="entry name" value="ARGININE-TRNA-PROTEIN TRANSFERASE 1"/>
    <property type="match status" value="1"/>
</dbReference>
<dbReference type="SUPFAM" id="SSF55729">
    <property type="entry name" value="Acyl-CoA N-acyltransferases (Nat)"/>
    <property type="match status" value="1"/>
</dbReference>
<reference evidence="6 7" key="1">
    <citation type="journal article" date="2014" name="Int. J. Syst. Evol. Microbiol.">
        <title>Complete genome sequence of Corynebacterium casei LMG S-19264T (=DSM 44701T), isolated from a smear-ripened cheese.</title>
        <authorList>
            <consortium name="US DOE Joint Genome Institute (JGI-PGF)"/>
            <person name="Walter F."/>
            <person name="Albersmeier A."/>
            <person name="Kalinowski J."/>
            <person name="Ruckert C."/>
        </authorList>
    </citation>
    <scope>NUCLEOTIDE SEQUENCE [LARGE SCALE GENOMIC DNA]</scope>
    <source>
        <strain evidence="6 7">KCTC 23968</strain>
    </source>
</reference>